<gene>
    <name evidence="7" type="ORF">GCM10011333_20620</name>
</gene>
<evidence type="ECO:0000256" key="1">
    <source>
        <dbReference type="ARBA" id="ARBA00004141"/>
    </source>
</evidence>
<feature type="compositionally biased region" description="Pro residues" evidence="5">
    <location>
        <begin position="1"/>
        <end position="12"/>
    </location>
</feature>
<feature type="compositionally biased region" description="Gly residues" evidence="5">
    <location>
        <begin position="18"/>
        <end position="29"/>
    </location>
</feature>
<evidence type="ECO:0000313" key="7">
    <source>
        <dbReference type="EMBL" id="GGA17389.1"/>
    </source>
</evidence>
<dbReference type="EMBL" id="BMFY01000008">
    <property type="protein sequence ID" value="GGA17389.1"/>
    <property type="molecule type" value="Genomic_DNA"/>
</dbReference>
<dbReference type="RefSeq" id="WP_188550805.1">
    <property type="nucleotide sequence ID" value="NZ_BMFY01000008.1"/>
</dbReference>
<dbReference type="InterPro" id="IPR019109">
    <property type="entry name" value="MamF_MmsF"/>
</dbReference>
<keyword evidence="3 6" id="KW-1133">Transmembrane helix</keyword>
<feature type="transmembrane region" description="Helical" evidence="6">
    <location>
        <begin position="84"/>
        <end position="108"/>
    </location>
</feature>
<evidence type="ECO:0000256" key="2">
    <source>
        <dbReference type="ARBA" id="ARBA00022692"/>
    </source>
</evidence>
<evidence type="ECO:0000256" key="5">
    <source>
        <dbReference type="SAM" id="MobiDB-lite"/>
    </source>
</evidence>
<reference evidence="7" key="2">
    <citation type="submission" date="2020-09" db="EMBL/GenBank/DDBJ databases">
        <authorList>
            <person name="Sun Q."/>
            <person name="Zhou Y."/>
        </authorList>
    </citation>
    <scope>NUCLEOTIDE SEQUENCE</scope>
    <source>
        <strain evidence="7">CGMCC 1.12785</strain>
    </source>
</reference>
<comment type="caution">
    <text evidence="7">The sequence shown here is derived from an EMBL/GenBank/DDBJ whole genome shotgun (WGS) entry which is preliminary data.</text>
</comment>
<evidence type="ECO:0000256" key="4">
    <source>
        <dbReference type="ARBA" id="ARBA00023136"/>
    </source>
</evidence>
<comment type="subcellular location">
    <subcellularLocation>
        <location evidence="1">Membrane</location>
        <topology evidence="1">Multi-pass membrane protein</topology>
    </subcellularLocation>
</comment>
<dbReference type="Pfam" id="PF09685">
    <property type="entry name" value="MamF_MmsF"/>
    <property type="match status" value="1"/>
</dbReference>
<evidence type="ECO:0008006" key="9">
    <source>
        <dbReference type="Google" id="ProtNLM"/>
    </source>
</evidence>
<keyword evidence="8" id="KW-1185">Reference proteome</keyword>
<dbReference type="AlphaFoldDB" id="A0A8J2TYR3"/>
<feature type="transmembrane region" description="Helical" evidence="6">
    <location>
        <begin position="129"/>
        <end position="150"/>
    </location>
</feature>
<protein>
    <recommendedName>
        <fullName evidence="9">DUF4870 domain-containing protein</fullName>
    </recommendedName>
</protein>
<feature type="region of interest" description="Disordered" evidence="5">
    <location>
        <begin position="1"/>
        <end position="77"/>
    </location>
</feature>
<feature type="transmembrane region" description="Helical" evidence="6">
    <location>
        <begin position="156"/>
        <end position="177"/>
    </location>
</feature>
<keyword evidence="2 6" id="KW-0812">Transmembrane</keyword>
<organism evidence="7 8">
    <name type="scientific">Sediminivirga luteola</name>
    <dbReference type="NCBI Taxonomy" id="1774748"/>
    <lineage>
        <taxon>Bacteria</taxon>
        <taxon>Bacillati</taxon>
        <taxon>Actinomycetota</taxon>
        <taxon>Actinomycetes</taxon>
        <taxon>Micrococcales</taxon>
        <taxon>Brevibacteriaceae</taxon>
        <taxon>Sediminivirga</taxon>
    </lineage>
</organism>
<evidence type="ECO:0000313" key="8">
    <source>
        <dbReference type="Proteomes" id="UP000616114"/>
    </source>
</evidence>
<name>A0A8J2TYR3_9MICO</name>
<dbReference type="Proteomes" id="UP000616114">
    <property type="component" value="Unassembled WGS sequence"/>
</dbReference>
<sequence length="197" mass="20816">MTQPPTPDPQQPDPHAGGQPGQHTGGQPGGWAQQEPAPQQPHQYGQSGQQDQPGQYGYQQPAGQPGHPGQPGAPAGGIDENAKLAVIAAHLGALLTSVVLPLIIFLVFKDKNPRVREEARQALNFNITMLIAAIGLGIATGILGAVTFGMLGFLVILAYAPTIMVWIFGIIATVTFLKEPAGGREPYKYPLSFELVK</sequence>
<evidence type="ECO:0000256" key="6">
    <source>
        <dbReference type="SAM" id="Phobius"/>
    </source>
</evidence>
<keyword evidence="4 6" id="KW-0472">Membrane</keyword>
<evidence type="ECO:0000256" key="3">
    <source>
        <dbReference type="ARBA" id="ARBA00022989"/>
    </source>
</evidence>
<proteinExistence type="predicted"/>
<accession>A0A8J2TYR3</accession>
<feature type="compositionally biased region" description="Low complexity" evidence="5">
    <location>
        <begin position="30"/>
        <end position="77"/>
    </location>
</feature>
<reference evidence="7" key="1">
    <citation type="journal article" date="2014" name="Int. J. Syst. Evol. Microbiol.">
        <title>Complete genome sequence of Corynebacterium casei LMG S-19264T (=DSM 44701T), isolated from a smear-ripened cheese.</title>
        <authorList>
            <consortium name="US DOE Joint Genome Institute (JGI-PGF)"/>
            <person name="Walter F."/>
            <person name="Albersmeier A."/>
            <person name="Kalinowski J."/>
            <person name="Ruckert C."/>
        </authorList>
    </citation>
    <scope>NUCLEOTIDE SEQUENCE</scope>
    <source>
        <strain evidence="7">CGMCC 1.12785</strain>
    </source>
</reference>